<dbReference type="Proteomes" id="UP000198744">
    <property type="component" value="Unassembled WGS sequence"/>
</dbReference>
<proteinExistence type="predicted"/>
<keyword evidence="2" id="KW-1185">Reference proteome</keyword>
<dbReference type="EMBL" id="FOBS01000004">
    <property type="protein sequence ID" value="SEM09760.1"/>
    <property type="molecule type" value="Genomic_DNA"/>
</dbReference>
<name>A0A1H7VKS3_9BACT</name>
<dbReference type="RefSeq" id="WP_093882398.1">
    <property type="nucleotide sequence ID" value="NZ_FOBS01000004.1"/>
</dbReference>
<protein>
    <submittedName>
        <fullName evidence="1">Uncharacterized protein</fullName>
    </submittedName>
</protein>
<dbReference type="AlphaFoldDB" id="A0A1H7VKS3"/>
<evidence type="ECO:0000313" key="2">
    <source>
        <dbReference type="Proteomes" id="UP000198744"/>
    </source>
</evidence>
<reference evidence="1 2" key="1">
    <citation type="submission" date="2016-10" db="EMBL/GenBank/DDBJ databases">
        <authorList>
            <person name="de Groot N.N."/>
        </authorList>
    </citation>
    <scope>NUCLEOTIDE SEQUENCE [LARGE SCALE GENOMIC DNA]</scope>
    <source>
        <strain evidence="1 2">DSM 8423</strain>
    </source>
</reference>
<organism evidence="1 2">
    <name type="scientific">Syntrophus gentianae</name>
    <dbReference type="NCBI Taxonomy" id="43775"/>
    <lineage>
        <taxon>Bacteria</taxon>
        <taxon>Pseudomonadati</taxon>
        <taxon>Thermodesulfobacteriota</taxon>
        <taxon>Syntrophia</taxon>
        <taxon>Syntrophales</taxon>
        <taxon>Syntrophaceae</taxon>
        <taxon>Syntrophus</taxon>
    </lineage>
</organism>
<gene>
    <name evidence="1" type="ORF">SAMN04489760_10440</name>
</gene>
<evidence type="ECO:0000313" key="1">
    <source>
        <dbReference type="EMBL" id="SEM09760.1"/>
    </source>
</evidence>
<sequence>MGHWSDLWNSMRTWVTDWYKRDVLEEHLTSQALAHRKPVHEALLKAHVPHPENYGRGLPAQPSPEELFNAFMFSGADYRGQAQHAFETLGYGAGVSFAVDLAKIFIPPGVSMFLTLSVSGNFSAKHASHRFLYIANQGKFSEFQLRSLSRPPISHPPRQGDEWRARAVTNLLAVHERDHHETVMALDRAWHPVVLSCMLGKWTNMKGGLGVTVGGKFDTTNLFNLSISDMDSLGFSINLTASASAGLDGTWVFATDPGPTHTEKSRAQMNQWFTTHLKSTTSAQKKEFNQALADQHTDINPSCYLSWWIHTKEASAGLNAGVSATAAIHAGTFNDQTVGPGGTFALSAKLPSIKWTAKTSSYRLNTPCPDPDVVLSQETKILYKQVGGQLFGLAMELELGCAVVKPNPVTYGKTNSVAIGDPQTTFIPEMTQKVDSSPSAFSNYYDKKEHGGPGKTKIMETVAPPDMDLYKSGNFKATLTSKSLKMTFLEDKFKKLEKNWETVNSLSYETGIAFWSKNQRLLLEGSGFVVGQSLTLPSLVKYWNSFEQCRELFGRDIPDLDRVKLFVQDAIKDTLPTEGSVLPTLQNWIASTDTGDWRRAIKAVDEALKAYWQHVDSPPWNGPHDGLPGVLQAQANRNCKPRESDTLEERNRRLCGYVIHLALEEAKARDKLFVQILSGIHKWIASKGGESSAGNNKRFPGIAALRVKCIHEREKLDRMASALDVSREYLEMRTLEAGLAKSLQVGVNNLRTFLRDEGLQGAIIDILNLARQDKGQVPGAFLIEASFKMPAGKLMELSRMQNCFKQDVADIQNEFSEAMKRKLAGSFDEALQYISIRYRKADTRAANRSFKLGVSCGAAQFGFSLDRVRQAGTEGNFMVSTVWFGSYRGANQTGGWPEKTVPMPVILS</sequence>
<accession>A0A1H7VKS3</accession>